<dbReference type="PATRIC" id="fig|1566026.4.peg.599"/>
<evidence type="ECO:0000313" key="3">
    <source>
        <dbReference type="EMBL" id="KOF02559.1"/>
    </source>
</evidence>
<dbReference type="EMBL" id="JSVA01000011">
    <property type="protein sequence ID" value="KOF02559.1"/>
    <property type="molecule type" value="Genomic_DNA"/>
</dbReference>
<dbReference type="Proteomes" id="UP000036908">
    <property type="component" value="Unassembled WGS sequence"/>
</dbReference>
<reference evidence="4" key="1">
    <citation type="submission" date="2014-11" db="EMBL/GenBank/DDBJ databases">
        <title>Genome sequencing of Roseivirga sp. D-25.</title>
        <authorList>
            <person name="Selvaratnam C."/>
            <person name="Thevarajoo S."/>
            <person name="Goh K.M."/>
            <person name="Eee R."/>
            <person name="Chan K.-G."/>
            <person name="Chong C.S."/>
        </authorList>
    </citation>
    <scope>NUCLEOTIDE SEQUENCE [LARGE SCALE GENOMIC DNA]</scope>
    <source>
        <strain evidence="4">D-25</strain>
    </source>
</reference>
<organism evidence="3 4">
    <name type="scientific">Roseivirga seohaensis subsp. aquiponti</name>
    <dbReference type="NCBI Taxonomy" id="1566026"/>
    <lineage>
        <taxon>Bacteria</taxon>
        <taxon>Pseudomonadati</taxon>
        <taxon>Bacteroidota</taxon>
        <taxon>Cytophagia</taxon>
        <taxon>Cytophagales</taxon>
        <taxon>Roseivirgaceae</taxon>
        <taxon>Roseivirga</taxon>
    </lineage>
</organism>
<gene>
    <name evidence="3" type="ORF">OB69_11570</name>
</gene>
<feature type="domain" description="DUF5077" evidence="2">
    <location>
        <begin position="32"/>
        <end position="151"/>
    </location>
</feature>
<evidence type="ECO:0000259" key="2">
    <source>
        <dbReference type="Pfam" id="PF16871"/>
    </source>
</evidence>
<dbReference type="InterPro" id="IPR021862">
    <property type="entry name" value="DUF3472"/>
</dbReference>
<evidence type="ECO:0000313" key="4">
    <source>
        <dbReference type="Proteomes" id="UP000036908"/>
    </source>
</evidence>
<feature type="chain" id="PRO_5005580012" evidence="1">
    <location>
        <begin position="20"/>
        <end position="427"/>
    </location>
</feature>
<keyword evidence="4" id="KW-1185">Reference proteome</keyword>
<dbReference type="PROSITE" id="PS51257">
    <property type="entry name" value="PROKAR_LIPOPROTEIN"/>
    <property type="match status" value="1"/>
</dbReference>
<sequence length="427" mass="47908">MKKSILALLLLFTMGCAPKAEKFTTEELPIAIPTKGNTWIEGLDSQQDRALLDNGVKNWNPNKATAKTYFYTKAIGEIKIGMKAKAANTTTVNVSFNGERKTVKLSNTELELVSIASFNIEKPGYHTLEITGDDNSSSIDISEILIGGAATEEKVYFAKDDFYWGRRGPSVHLTYQVPEEASDVLYFYNEINVPAGEDVLGSYFMANGFVEGYFGIQVNGADERRILFSVWSPFKTDNPKEIPEDQQIKMLKKGDGVYTAEFGNEGSGGQSYRKYMWKAGTSYRFLLKAEPAGNNSTDYTAYFFAPEIGEWELIASFRRPKTDTYVMRPHSFLENFHTETGNQSRKGLYSNQWVYDTKGNWHEMTTAKFTADATARKESRMDYAGGAEGTSFFMKNCGFFTGWTPIDSMIEREPLGVAPKIDFSLLP</sequence>
<dbReference type="AlphaFoldDB" id="A0A0L8AJM3"/>
<protein>
    <submittedName>
        <fullName evidence="3">Nematoblast specific protein</fullName>
    </submittedName>
</protein>
<name>A0A0L8AJM3_9BACT</name>
<dbReference type="Pfam" id="PF16871">
    <property type="entry name" value="DUF5077"/>
    <property type="match status" value="1"/>
</dbReference>
<dbReference type="RefSeq" id="WP_053223895.1">
    <property type="nucleotide sequence ID" value="NZ_JSVA01000011.1"/>
</dbReference>
<proteinExistence type="predicted"/>
<accession>A0A0L8AJM3</accession>
<dbReference type="Pfam" id="PF11958">
    <property type="entry name" value="DUF3472"/>
    <property type="match status" value="1"/>
</dbReference>
<comment type="caution">
    <text evidence="3">The sequence shown here is derived from an EMBL/GenBank/DDBJ whole genome shotgun (WGS) entry which is preliminary data.</text>
</comment>
<keyword evidence="1" id="KW-0732">Signal</keyword>
<dbReference type="InterPro" id="IPR031712">
    <property type="entry name" value="DUF5077"/>
</dbReference>
<evidence type="ECO:0000256" key="1">
    <source>
        <dbReference type="SAM" id="SignalP"/>
    </source>
</evidence>
<feature type="signal peptide" evidence="1">
    <location>
        <begin position="1"/>
        <end position="19"/>
    </location>
</feature>